<feature type="binding site" evidence="12">
    <location>
        <position position="152"/>
    </location>
    <ligand>
        <name>CoA</name>
        <dbReference type="ChEBI" id="CHEBI:57287"/>
    </ligand>
</feature>
<comment type="catalytic activity">
    <reaction evidence="10">
        <text>apo-[aryl-carrier protein] + CoA = holo-[aryl-carrier protein] + adenosine 3',5'-bisphosphate + H(+)</text>
        <dbReference type="Rhea" id="RHEA:48404"/>
        <dbReference type="Rhea" id="RHEA-COMP:15903"/>
        <dbReference type="Rhea" id="RHEA-COMP:17557"/>
        <dbReference type="ChEBI" id="CHEBI:15378"/>
        <dbReference type="ChEBI" id="CHEBI:29999"/>
        <dbReference type="ChEBI" id="CHEBI:57287"/>
        <dbReference type="ChEBI" id="CHEBI:58343"/>
        <dbReference type="ChEBI" id="CHEBI:64479"/>
    </reaction>
</comment>
<feature type="binding site" evidence="13">
    <location>
        <position position="113"/>
    </location>
    <ligand>
        <name>Mg(2+)</name>
        <dbReference type="ChEBI" id="CHEBI:18420"/>
    </ligand>
</feature>
<protein>
    <recommendedName>
        <fullName evidence="5">Enterobactin synthase component D</fullName>
    </recommendedName>
    <alternativeName>
        <fullName evidence="8">4'-phosphopantetheinyl transferase EntD</fullName>
    </alternativeName>
    <alternativeName>
        <fullName evidence="9">Enterochelin synthase D</fullName>
    </alternativeName>
</protein>
<dbReference type="AlphaFoldDB" id="A0AA49GK81"/>
<feature type="binding site" evidence="13">
    <location>
        <position position="114"/>
    </location>
    <ligand>
        <name>Mg(2+)</name>
        <dbReference type="ChEBI" id="CHEBI:18420"/>
    </ligand>
</feature>
<feature type="binding site" evidence="12">
    <location>
        <position position="163"/>
    </location>
    <ligand>
        <name>CoA</name>
        <dbReference type="ChEBI" id="CHEBI:57287"/>
    </ligand>
</feature>
<dbReference type="InterPro" id="IPR041354">
    <property type="entry name" value="4PPT_N"/>
</dbReference>
<dbReference type="InterPro" id="IPR003542">
    <property type="entry name" value="Enbac_synth_compD-like"/>
</dbReference>
<keyword evidence="13" id="KW-0479">Metal-binding</keyword>
<evidence type="ECO:0000313" key="16">
    <source>
        <dbReference type="EMBL" id="WKK83800.1"/>
    </source>
</evidence>
<dbReference type="EMBL" id="CP129970">
    <property type="protein sequence ID" value="WKK83800.1"/>
    <property type="molecule type" value="Genomic_DNA"/>
</dbReference>
<dbReference type="GO" id="GO:0009366">
    <property type="term" value="C:enterobactin synthetase complex"/>
    <property type="evidence" value="ECO:0007669"/>
    <property type="project" value="InterPro"/>
</dbReference>
<evidence type="ECO:0000256" key="4">
    <source>
        <dbReference type="ARBA" id="ARBA00011503"/>
    </source>
</evidence>
<feature type="binding site" evidence="13">
    <location>
        <position position="115"/>
    </location>
    <ligand>
        <name>Mg(2+)</name>
        <dbReference type="ChEBI" id="CHEBI:18420"/>
    </ligand>
</feature>
<evidence type="ECO:0000256" key="11">
    <source>
        <dbReference type="ARBA" id="ARBA00049191"/>
    </source>
</evidence>
<evidence type="ECO:0000256" key="12">
    <source>
        <dbReference type="PIRSR" id="PIRSR603542-1"/>
    </source>
</evidence>
<evidence type="ECO:0000313" key="17">
    <source>
        <dbReference type="Proteomes" id="UP001244443"/>
    </source>
</evidence>
<feature type="binding site" evidence="12">
    <location>
        <position position="156"/>
    </location>
    <ligand>
        <name>CoA</name>
        <dbReference type="ChEBI" id="CHEBI:57287"/>
    </ligand>
</feature>
<feature type="binding site" evidence="12">
    <location>
        <begin position="94"/>
        <end position="95"/>
    </location>
    <ligand>
        <name>CoA</name>
        <dbReference type="ChEBI" id="CHEBI:57287"/>
    </ligand>
</feature>
<dbReference type="SUPFAM" id="SSF56214">
    <property type="entry name" value="4'-phosphopantetheinyl transferase"/>
    <property type="match status" value="2"/>
</dbReference>
<evidence type="ECO:0000256" key="6">
    <source>
        <dbReference type="ARBA" id="ARBA00022679"/>
    </source>
</evidence>
<dbReference type="GO" id="GO:0000287">
    <property type="term" value="F:magnesium ion binding"/>
    <property type="evidence" value="ECO:0007669"/>
    <property type="project" value="InterPro"/>
</dbReference>
<dbReference type="Gene3D" id="3.90.470.20">
    <property type="entry name" value="4'-phosphopantetheinyl transferase domain"/>
    <property type="match status" value="1"/>
</dbReference>
<dbReference type="GO" id="GO:0008897">
    <property type="term" value="F:holo-[acyl-carrier-protein] synthase activity"/>
    <property type="evidence" value="ECO:0007669"/>
    <property type="project" value="InterPro"/>
</dbReference>
<evidence type="ECO:0000256" key="3">
    <source>
        <dbReference type="ARBA" id="ARBA00008342"/>
    </source>
</evidence>
<evidence type="ECO:0000256" key="2">
    <source>
        <dbReference type="ARBA" id="ARBA00004993"/>
    </source>
</evidence>
<keyword evidence="13" id="KW-0460">Magnesium</keyword>
<comment type="pathway">
    <text evidence="2">Siderophore biosynthesis; enterobactin biosynthesis.</text>
</comment>
<dbReference type="GO" id="GO:0009239">
    <property type="term" value="P:enterobactin biosynthetic process"/>
    <property type="evidence" value="ECO:0007669"/>
    <property type="project" value="UniProtKB-KW"/>
</dbReference>
<dbReference type="GO" id="GO:0005886">
    <property type="term" value="C:plasma membrane"/>
    <property type="evidence" value="ECO:0007669"/>
    <property type="project" value="TreeGrafter"/>
</dbReference>
<evidence type="ECO:0000256" key="9">
    <source>
        <dbReference type="ARBA" id="ARBA00031996"/>
    </source>
</evidence>
<comment type="cofactor">
    <cofactor evidence="13">
        <name>Mg(2+)</name>
        <dbReference type="ChEBI" id="CHEBI:18420"/>
    </cofactor>
</comment>
<dbReference type="Pfam" id="PF01648">
    <property type="entry name" value="ACPS"/>
    <property type="match status" value="1"/>
</dbReference>
<dbReference type="PANTHER" id="PTHR38096:SF1">
    <property type="entry name" value="ENTEROBACTIN SYNTHASE COMPONENT D"/>
    <property type="match status" value="1"/>
</dbReference>
<keyword evidence="7" id="KW-0259">Enterobactin biosynthesis</keyword>
<evidence type="ECO:0000256" key="10">
    <source>
        <dbReference type="ARBA" id="ARBA00049176"/>
    </source>
</evidence>
<proteinExistence type="inferred from homology"/>
<evidence type="ECO:0000259" key="15">
    <source>
        <dbReference type="Pfam" id="PF17837"/>
    </source>
</evidence>
<evidence type="ECO:0000259" key="14">
    <source>
        <dbReference type="Pfam" id="PF01648"/>
    </source>
</evidence>
<feature type="binding site" evidence="12">
    <location>
        <position position="113"/>
    </location>
    <ligand>
        <name>CoA</name>
        <dbReference type="ChEBI" id="CHEBI:57287"/>
    </ligand>
</feature>
<evidence type="ECO:0000256" key="7">
    <source>
        <dbReference type="ARBA" id="ARBA00023191"/>
    </source>
</evidence>
<feature type="domain" description="4'-phosphopantetheinyl transferase N-terminal" evidence="15">
    <location>
        <begin position="43"/>
        <end position="104"/>
    </location>
</feature>
<dbReference type="RefSeq" id="WP_302100001.1">
    <property type="nucleotide sequence ID" value="NZ_CP129970.2"/>
</dbReference>
<reference evidence="16" key="1">
    <citation type="submission" date="2023-08" db="EMBL/GenBank/DDBJ databases">
        <title>Comparative genomics and taxonomic characterization of three novel marine species of genus Marivirga.</title>
        <authorList>
            <person name="Muhammad N."/>
            <person name="Kim S.-G."/>
        </authorList>
    </citation>
    <scope>NUCLEOTIDE SEQUENCE [LARGE SCALE GENOMIC DNA]</scope>
    <source>
        <strain evidence="16">ABR2-2</strain>
    </source>
</reference>
<dbReference type="PANTHER" id="PTHR38096">
    <property type="entry name" value="ENTEROBACTIN SYNTHASE COMPONENT D"/>
    <property type="match status" value="1"/>
</dbReference>
<dbReference type="Proteomes" id="UP001244443">
    <property type="component" value="Chromosome"/>
</dbReference>
<sequence length="211" mass="24825">MALEYIKQINDKVHLAVWKIEEDIDFYQRNIVLSPTDVNILAETTHPEKRLEFLAGRMLCKTVLHSLKITDQPIYRNEFGKPVIPDSEYNISLSHTENYIAAAVGFKIEVGIDIEKPKAKMAKIAPRLYTDEEMEYCNADLVKYSKMWSAKEVLYKLFMKRELNFKDNLKVKPLKKDWTLMSGSINKDDFFKEYELAFYKLEEYFICLNVN</sequence>
<keyword evidence="17" id="KW-1185">Reference proteome</keyword>
<comment type="catalytic activity">
    <reaction evidence="11">
        <text>apo-[peptidyl-carrier protein] + CoA = holo-[peptidyl-carrier protein] + adenosine 3',5'-bisphosphate + H(+)</text>
        <dbReference type="Rhea" id="RHEA:46228"/>
        <dbReference type="Rhea" id="RHEA-COMP:11479"/>
        <dbReference type="Rhea" id="RHEA-COMP:11480"/>
        <dbReference type="ChEBI" id="CHEBI:15378"/>
        <dbReference type="ChEBI" id="CHEBI:29999"/>
        <dbReference type="ChEBI" id="CHEBI:57287"/>
        <dbReference type="ChEBI" id="CHEBI:58343"/>
        <dbReference type="ChEBI" id="CHEBI:64479"/>
    </reaction>
</comment>
<evidence type="ECO:0000256" key="5">
    <source>
        <dbReference type="ARBA" id="ARBA00019087"/>
    </source>
</evidence>
<evidence type="ECO:0000256" key="13">
    <source>
        <dbReference type="PIRSR" id="PIRSR603542-2"/>
    </source>
</evidence>
<gene>
    <name evidence="16" type="ORF">QYS48_16195</name>
</gene>
<dbReference type="Pfam" id="PF17837">
    <property type="entry name" value="4PPT_N"/>
    <property type="match status" value="1"/>
</dbReference>
<feature type="domain" description="4'-phosphopantetheinyl transferase" evidence="14">
    <location>
        <begin position="110"/>
        <end position="196"/>
    </location>
</feature>
<name>A0AA49GK81_9BACT</name>
<evidence type="ECO:0000256" key="8">
    <source>
        <dbReference type="ARBA" id="ARBA00029894"/>
    </source>
</evidence>
<dbReference type="InterPro" id="IPR008278">
    <property type="entry name" value="4-PPantetheinyl_Trfase_dom"/>
</dbReference>
<dbReference type="InterPro" id="IPR037143">
    <property type="entry name" value="4-PPantetheinyl_Trfase_dom_sf"/>
</dbReference>
<feature type="binding site" evidence="12">
    <location>
        <position position="57"/>
    </location>
    <ligand>
        <name>CoA</name>
        <dbReference type="ChEBI" id="CHEBI:57287"/>
    </ligand>
</feature>
<evidence type="ECO:0000256" key="1">
    <source>
        <dbReference type="ARBA" id="ARBA00003937"/>
    </source>
</evidence>
<keyword evidence="6 16" id="KW-0808">Transferase</keyword>
<organism evidence="16 17">
    <name type="scientific">Marivirga arenosa</name>
    <dbReference type="NCBI Taxonomy" id="3059076"/>
    <lineage>
        <taxon>Bacteria</taxon>
        <taxon>Pseudomonadati</taxon>
        <taxon>Bacteroidota</taxon>
        <taxon>Cytophagia</taxon>
        <taxon>Cytophagales</taxon>
        <taxon>Marivirgaceae</taxon>
        <taxon>Marivirga</taxon>
    </lineage>
</organism>
<comment type="similarity">
    <text evidence="3">Belongs to the P-Pant transferase superfamily. EntD family.</text>
</comment>
<accession>A0AA49GK81</accession>
<comment type="subunit">
    <text evidence="4">EntB, EntD, EntE, and EntF form a multienzyme complex called enterobactin synthase.</text>
</comment>
<comment type="function">
    <text evidence="1">Involved in the biosynthesis of the siderophore enterobactin (enterochelin), which is a macrocyclic trimeric lactone of N-(2,3-dihydroxybenzoyl)-serine. The serine trilactone serves as a scaffolding for the three catechol functionalities that provide hexadentate coordination for the tightly ligated iron(2+) atoms. Plays an essential role in the assembly of the enterobactin by catalyzing the transfer of the 4'-phosphopantetheine (Ppant) moiety from coenzyme A to the apo-domains of both EntB (ArCP domain) and EntF (PCP domain) to yield their holo-forms which make them competent for the activation of 2,3-dihydroxybenzoate (DHB) and L-serine, respectively.</text>
</comment>